<feature type="domain" description="Putative carbohydrate metabolism" evidence="1">
    <location>
        <begin position="494"/>
        <end position="690"/>
    </location>
</feature>
<dbReference type="KEGG" id="fya:KMW28_21045"/>
<dbReference type="Proteomes" id="UP000678679">
    <property type="component" value="Chromosome 2"/>
</dbReference>
<evidence type="ECO:0000313" key="3">
    <source>
        <dbReference type="Proteomes" id="UP000678679"/>
    </source>
</evidence>
<reference evidence="2 3" key="1">
    <citation type="submission" date="2021-05" db="EMBL/GenBank/DDBJ databases">
        <title>Comparative genomic studies on the polysaccharide-degrading batcterial strains of the Flammeovirga genus.</title>
        <authorList>
            <person name="Zewei F."/>
            <person name="Zheng Z."/>
            <person name="Yu L."/>
            <person name="Ruyue G."/>
            <person name="Yanhong M."/>
            <person name="Yuanyuan C."/>
            <person name="Jingyan G."/>
            <person name="Wenjun H."/>
        </authorList>
    </citation>
    <scope>NUCLEOTIDE SEQUENCE [LARGE SCALE GENOMIC DNA]</scope>
    <source>
        <strain evidence="2 3">NBRC:100898</strain>
    </source>
</reference>
<dbReference type="InterPro" id="IPR027840">
    <property type="entry name" value="DUF4493"/>
</dbReference>
<sequence>MKRYNLKSLWLLLIVFLMWSCHKKDDEQLAEGTLSLEISRQAVIEEMSSARTNVEHFNISIYNQRDELVHYFERYDEMPSELPLREGSYSIKVASGDDLPAAFDYAIYRGETEFSIKGNQTNKVNVLCTQSNVKVTVGYTDFIKNGFKDFSVEVHTEEGNLLFEKEEEKAGYFKITPDSTLHFTINVTNLQGNEFSRSMLIEDIKPREHYHVVFDLEGIGGSANINIKVDESTNDKKWDFEMPIHPNHIPVITSEQFDFDNPPNIRYSDGMELILKVDASVDLSSVMWTSESTYFADQGLPKQFDILHPTQEQLQILNALGVVVSTVGNEVNINLSELTKKLPTNGSQPLIHEIEWKASNQEGINYIVKTPLRVIPLGKNVRTLSVDAWAKFAYLYGEYNDLETSEIVFQYRKVGAVDWEIINAIDVENDHLYSAQVLGLEHNTDYEFRAYSSEEVAGEVIQFTTEEIVPVPYIDFQTWFQVGSGNNYYQLPGNSLNDSPWRSGDKGAAELIISQYMKTVLPKPSMDNPEFVRLETSEAMGFKAAGSLFLGDIQGSSFDVVKINFGIPFTSRPTKFSFEYQYSPLMYDGKMDELDAYLILQVREGDKRYRLATAWLRSDEQKTEWITADLEVVYGYDSSLENYMLPKRNFVENPEEGFYPDVNAKPTHLLIVFSSSAHGADKKSAAKGTIFDIKNLNIGYEK</sequence>
<dbReference type="EMBL" id="CP076133">
    <property type="protein sequence ID" value="QWG04912.1"/>
    <property type="molecule type" value="Genomic_DNA"/>
</dbReference>
<proteinExistence type="predicted"/>
<evidence type="ECO:0000313" key="2">
    <source>
        <dbReference type="EMBL" id="QWG04912.1"/>
    </source>
</evidence>
<dbReference type="Pfam" id="PF13201">
    <property type="entry name" value="PCMD"/>
    <property type="match status" value="1"/>
</dbReference>
<name>A0AAX1NEP0_9BACT</name>
<accession>A0AAX1NEP0</accession>
<dbReference type="Gene3D" id="2.60.120.890">
    <property type="entry name" value="BT2081, beta-jelly-roll domain"/>
    <property type="match status" value="1"/>
</dbReference>
<dbReference type="Pfam" id="PF14900">
    <property type="entry name" value="DUF4493"/>
    <property type="match status" value="1"/>
</dbReference>
<dbReference type="RefSeq" id="WP_169662388.1">
    <property type="nucleotide sequence ID" value="NZ_CP076133.1"/>
</dbReference>
<organism evidence="2 3">
    <name type="scientific">Flammeovirga yaeyamensis</name>
    <dbReference type="NCBI Taxonomy" id="367791"/>
    <lineage>
        <taxon>Bacteria</taxon>
        <taxon>Pseudomonadati</taxon>
        <taxon>Bacteroidota</taxon>
        <taxon>Cytophagia</taxon>
        <taxon>Cytophagales</taxon>
        <taxon>Flammeovirgaceae</taxon>
        <taxon>Flammeovirga</taxon>
    </lineage>
</organism>
<protein>
    <submittedName>
        <fullName evidence="2">DUF4493 domain-containing protein</fullName>
    </submittedName>
</protein>
<dbReference type="AlphaFoldDB" id="A0AAX1NEP0"/>
<gene>
    <name evidence="2" type="ORF">KMW28_21045</name>
</gene>
<evidence type="ECO:0000259" key="1">
    <source>
        <dbReference type="Pfam" id="PF13201"/>
    </source>
</evidence>
<keyword evidence="3" id="KW-1185">Reference proteome</keyword>
<dbReference type="InterPro" id="IPR038653">
    <property type="entry name" value="Put_CMD_sf"/>
</dbReference>
<dbReference type="InterPro" id="IPR025112">
    <property type="entry name" value="PCMD"/>
</dbReference>